<dbReference type="KEGG" id="mbur:EQU24_06670"/>
<feature type="region of interest" description="Disordered" evidence="1">
    <location>
        <begin position="121"/>
        <end position="170"/>
    </location>
</feature>
<dbReference type="AlphaFoldDB" id="A0A4P9ULH8"/>
<dbReference type="Proteomes" id="UP000305881">
    <property type="component" value="Chromosome"/>
</dbReference>
<gene>
    <name evidence="2" type="ORF">EQU24_06670</name>
</gene>
<proteinExistence type="predicted"/>
<dbReference type="EMBL" id="CP035467">
    <property type="protein sequence ID" value="QCW81967.1"/>
    <property type="molecule type" value="Genomic_DNA"/>
</dbReference>
<organism evidence="2 3">
    <name type="scientific">Methylotuvimicrobium buryatense</name>
    <name type="common">Methylomicrobium buryatense</name>
    <dbReference type="NCBI Taxonomy" id="95641"/>
    <lineage>
        <taxon>Bacteria</taxon>
        <taxon>Pseudomonadati</taxon>
        <taxon>Pseudomonadota</taxon>
        <taxon>Gammaproteobacteria</taxon>
        <taxon>Methylococcales</taxon>
        <taxon>Methylococcaceae</taxon>
        <taxon>Methylotuvimicrobium</taxon>
    </lineage>
</organism>
<dbReference type="OrthoDB" id="3212305at2"/>
<accession>A0A4P9ULH8</accession>
<dbReference type="STRING" id="675511.GCA_000341735_01681"/>
<sequence>MLKKSTKETLKVVLSGMDERTRKTLTLYLHGPCKAAGVTIVDFLEADLEIIDADLREGRLLLSKRFSETLHRPLIVLSLQEISREGVFYIKKPVQVESMLAALDKIRTQLRQLQQNRSIASAKPGLLKEKESSTNSRTSPITNHQVSEPTKKQLEVDASERNKSAKHQTAMQLSDKGFSVLSAGLEPLDINNIEQLKRAAYNPKEYFQGFVQSAIKVAKDRDQVLQLHTGWKLMLILPRSNEIWLDADDKQLRAFSGLAINKNSSKKMSISWPDPKLILNGALDKFQNMEAIVWKLACWTSKGRYPRHIDIERPVYLKQWPNLTRLVVTPHALRIAALLIDKPVAPIKIAGLLHIKPEYVFVFISAASALGLLKQSDRNADCDILPPELKPNRNKSLLSRIIDKLRVNKLNGLDSNEPI</sequence>
<feature type="compositionally biased region" description="Basic and acidic residues" evidence="1">
    <location>
        <begin position="149"/>
        <end position="163"/>
    </location>
</feature>
<evidence type="ECO:0000256" key="1">
    <source>
        <dbReference type="SAM" id="MobiDB-lite"/>
    </source>
</evidence>
<name>A0A4P9ULH8_METBY</name>
<keyword evidence="3" id="KW-1185">Reference proteome</keyword>
<dbReference type="RefSeq" id="WP_017840236.1">
    <property type="nucleotide sequence ID" value="NZ_CP035467.1"/>
</dbReference>
<protein>
    <submittedName>
        <fullName evidence="2">Uncharacterized protein</fullName>
    </submittedName>
</protein>
<reference evidence="3" key="1">
    <citation type="journal article" date="2019" name="J. Bacteriol.">
        <title>A Mutagenic Screen Identifies a TonB-Dependent Receptor Required for the Lanthanide Metal Switch in the Type I Methanotroph 'Methylotuvimicrobium buryatense' 5GB1C.</title>
        <authorList>
            <person name="Groom J.D."/>
            <person name="Ford S.M."/>
            <person name="Pesesky M.W."/>
            <person name="Lidstrom M.E."/>
        </authorList>
    </citation>
    <scope>NUCLEOTIDE SEQUENCE [LARGE SCALE GENOMIC DNA]</scope>
    <source>
        <strain evidence="3">5GB1C</strain>
    </source>
</reference>
<feature type="compositionally biased region" description="Polar residues" evidence="1">
    <location>
        <begin position="133"/>
        <end position="148"/>
    </location>
</feature>
<evidence type="ECO:0000313" key="3">
    <source>
        <dbReference type="Proteomes" id="UP000305881"/>
    </source>
</evidence>
<evidence type="ECO:0000313" key="2">
    <source>
        <dbReference type="EMBL" id="QCW81967.1"/>
    </source>
</evidence>